<keyword evidence="5" id="KW-0378">Hydrolase</keyword>
<dbReference type="GO" id="GO:0005886">
    <property type="term" value="C:plasma membrane"/>
    <property type="evidence" value="ECO:0007669"/>
    <property type="project" value="TreeGrafter"/>
</dbReference>
<dbReference type="SUPFAM" id="SSF55486">
    <property type="entry name" value="Metalloproteases ('zincins'), catalytic domain"/>
    <property type="match status" value="1"/>
</dbReference>
<evidence type="ECO:0000256" key="6">
    <source>
        <dbReference type="ARBA" id="ARBA00022833"/>
    </source>
</evidence>
<dbReference type="GO" id="GO:0046872">
    <property type="term" value="F:metal ion binding"/>
    <property type="evidence" value="ECO:0007669"/>
    <property type="project" value="UniProtKB-KW"/>
</dbReference>
<dbReference type="PANTHER" id="PTHR11733">
    <property type="entry name" value="ZINC METALLOPROTEASE FAMILY M13 NEPRILYSIN-RELATED"/>
    <property type="match status" value="1"/>
</dbReference>
<evidence type="ECO:0000256" key="1">
    <source>
        <dbReference type="ARBA" id="ARBA00001947"/>
    </source>
</evidence>
<reference evidence="11" key="1">
    <citation type="journal article" date="2020" name="Nature">
        <title>Giant virus diversity and host interactions through global metagenomics.</title>
        <authorList>
            <person name="Schulz F."/>
            <person name="Roux S."/>
            <person name="Paez-Espino D."/>
            <person name="Jungbluth S."/>
            <person name="Walsh D.A."/>
            <person name="Denef V.J."/>
            <person name="McMahon K.D."/>
            <person name="Konstantinidis K.T."/>
            <person name="Eloe-Fadrosh E.A."/>
            <person name="Kyrpides N.C."/>
            <person name="Woyke T."/>
        </authorList>
    </citation>
    <scope>NUCLEOTIDE SEQUENCE</scope>
    <source>
        <strain evidence="11">GVMAG-M-3300023179-4</strain>
    </source>
</reference>
<comment type="cofactor">
    <cofactor evidence="1">
        <name>Zn(2+)</name>
        <dbReference type="ChEBI" id="CHEBI:29105"/>
    </cofactor>
</comment>
<keyword evidence="3" id="KW-0645">Protease</keyword>
<keyword evidence="8" id="KW-0472">Membrane</keyword>
<feature type="domain" description="Peptidase M13 N-terminal" evidence="10">
    <location>
        <begin position="2"/>
        <end position="355"/>
    </location>
</feature>
<feature type="domain" description="Peptidase M13 C-terminal" evidence="9">
    <location>
        <begin position="407"/>
        <end position="589"/>
    </location>
</feature>
<dbReference type="Pfam" id="PF01431">
    <property type="entry name" value="Peptidase_M13"/>
    <property type="match status" value="1"/>
</dbReference>
<organism evidence="11">
    <name type="scientific">viral metagenome</name>
    <dbReference type="NCBI Taxonomy" id="1070528"/>
    <lineage>
        <taxon>unclassified sequences</taxon>
        <taxon>metagenomes</taxon>
        <taxon>organismal metagenomes</taxon>
    </lineage>
</organism>
<feature type="transmembrane region" description="Helical" evidence="8">
    <location>
        <begin position="245"/>
        <end position="264"/>
    </location>
</feature>
<proteinExistence type="inferred from homology"/>
<dbReference type="CDD" id="cd08662">
    <property type="entry name" value="M13"/>
    <property type="match status" value="1"/>
</dbReference>
<dbReference type="GO" id="GO:0016485">
    <property type="term" value="P:protein processing"/>
    <property type="evidence" value="ECO:0007669"/>
    <property type="project" value="TreeGrafter"/>
</dbReference>
<dbReference type="AlphaFoldDB" id="A0A6C0GZX9"/>
<evidence type="ECO:0000313" key="11">
    <source>
        <dbReference type="EMBL" id="QHT73854.1"/>
    </source>
</evidence>
<evidence type="ECO:0000256" key="2">
    <source>
        <dbReference type="ARBA" id="ARBA00007357"/>
    </source>
</evidence>
<name>A0A6C0GZX9_9ZZZZ</name>
<dbReference type="InterPro" id="IPR042089">
    <property type="entry name" value="Peptidase_M13_dom_2"/>
</dbReference>
<comment type="similarity">
    <text evidence="2">Belongs to the peptidase M13 family.</text>
</comment>
<evidence type="ECO:0000256" key="5">
    <source>
        <dbReference type="ARBA" id="ARBA00022801"/>
    </source>
</evidence>
<keyword evidence="7" id="KW-0482">Metalloprotease</keyword>
<keyword evidence="8" id="KW-1133">Transmembrane helix</keyword>
<dbReference type="PRINTS" id="PR00786">
    <property type="entry name" value="NEPRILYSIN"/>
</dbReference>
<evidence type="ECO:0000256" key="7">
    <source>
        <dbReference type="ARBA" id="ARBA00023049"/>
    </source>
</evidence>
<keyword evidence="8" id="KW-0812">Transmembrane</keyword>
<protein>
    <recommendedName>
        <fullName evidence="12">Peptidase M13 C-terminal domain-containing protein</fullName>
    </recommendedName>
</protein>
<dbReference type="GO" id="GO:0004222">
    <property type="term" value="F:metalloendopeptidase activity"/>
    <property type="evidence" value="ECO:0007669"/>
    <property type="project" value="InterPro"/>
</dbReference>
<evidence type="ECO:0000256" key="3">
    <source>
        <dbReference type="ARBA" id="ARBA00022670"/>
    </source>
</evidence>
<evidence type="ECO:0000256" key="4">
    <source>
        <dbReference type="ARBA" id="ARBA00022723"/>
    </source>
</evidence>
<evidence type="ECO:0000259" key="10">
    <source>
        <dbReference type="Pfam" id="PF05649"/>
    </source>
</evidence>
<dbReference type="Gene3D" id="1.10.1380.10">
    <property type="entry name" value="Neutral endopeptidase , domain2"/>
    <property type="match status" value="1"/>
</dbReference>
<dbReference type="InterPro" id="IPR008753">
    <property type="entry name" value="Peptidase_M13_N"/>
</dbReference>
<dbReference type="Gene3D" id="3.40.390.10">
    <property type="entry name" value="Collagenase (Catalytic Domain)"/>
    <property type="match status" value="1"/>
</dbReference>
<dbReference type="PANTHER" id="PTHR11733:SF167">
    <property type="entry name" value="FI17812P1-RELATED"/>
    <property type="match status" value="1"/>
</dbReference>
<accession>A0A6C0GZX9</accession>
<sequence>MKDYFNIINKDFLDKISIKNDESSINIASIRYNNDKKLIDEIINKKDYKYLNKKEINIIKNFNKSIREYNDELNLNFLKNEINNLLKLSNEDLILFCFKNKINGLFNIDIITYNKIQSVYIIQGRNIISNINLYKDADFLVKYKKNIYDILSIFIKIDENNIDKILEHELNLYNLRLTNVQRRDVLNGFHEFNFANNNNFVNINLKNILLSIFNEDIQKLYFDVNFPNEYYKYIDQNINDINFKYYILWCILHGLSLLSFGTLYDKIFDLIKIIKGIKNKINTEKHIYNINNYFIGHIISKEFFINIDSTIKQRIKEYINNIKDAFKNRLTENNWMDNTTKKLALEKLENIKTDIFESKLIDFNKIRELSNIYYDNILMINDYVFKIKMQKLKINEKIFHGNIYNINAFYDSTINYIIFPYGILKEPYYYNTDLNNTNNLNIIAYNYGAIGSVIGHEIIHGFDDQGRLFDKDGNLNNWWNKISEVKYLELAEEIGNKYKEYDINSKLTMGENIADIGGVRISLSAFKLYLKKNNKELNEELLKYFISGWAMIWRGKIRKEDALNRLLNDSHSPIKQRVNIPLNNLKELNDKNYIEIW</sequence>
<dbReference type="Pfam" id="PF05649">
    <property type="entry name" value="Peptidase_M13_N"/>
    <property type="match status" value="1"/>
</dbReference>
<evidence type="ECO:0000259" key="9">
    <source>
        <dbReference type="Pfam" id="PF01431"/>
    </source>
</evidence>
<keyword evidence="6" id="KW-0862">Zinc</keyword>
<dbReference type="InterPro" id="IPR018497">
    <property type="entry name" value="Peptidase_M13_C"/>
</dbReference>
<dbReference type="InterPro" id="IPR000718">
    <property type="entry name" value="Peptidase_M13"/>
</dbReference>
<dbReference type="InterPro" id="IPR024079">
    <property type="entry name" value="MetalloPept_cat_dom_sf"/>
</dbReference>
<dbReference type="PROSITE" id="PS51885">
    <property type="entry name" value="NEPRILYSIN"/>
    <property type="match status" value="1"/>
</dbReference>
<evidence type="ECO:0000256" key="8">
    <source>
        <dbReference type="SAM" id="Phobius"/>
    </source>
</evidence>
<evidence type="ECO:0008006" key="12">
    <source>
        <dbReference type="Google" id="ProtNLM"/>
    </source>
</evidence>
<dbReference type="EMBL" id="MN739833">
    <property type="protein sequence ID" value="QHT73854.1"/>
    <property type="molecule type" value="Genomic_DNA"/>
</dbReference>
<keyword evidence="4" id="KW-0479">Metal-binding</keyword>